<evidence type="ECO:0000313" key="8">
    <source>
        <dbReference type="Proteomes" id="UP000639772"/>
    </source>
</evidence>
<evidence type="ECO:0000256" key="2">
    <source>
        <dbReference type="ARBA" id="ARBA00023004"/>
    </source>
</evidence>
<dbReference type="GO" id="GO:0046872">
    <property type="term" value="F:metal ion binding"/>
    <property type="evidence" value="ECO:0007669"/>
    <property type="project" value="UniProtKB-KW"/>
</dbReference>
<dbReference type="SUPFAM" id="SSF53732">
    <property type="entry name" value="Aconitase iron-sulfur domain"/>
    <property type="match status" value="1"/>
</dbReference>
<keyword evidence="1" id="KW-0479">Metal-binding</keyword>
<dbReference type="Pfam" id="PF00330">
    <property type="entry name" value="Aconitase"/>
    <property type="match status" value="1"/>
</dbReference>
<evidence type="ECO:0000256" key="3">
    <source>
        <dbReference type="ARBA" id="ARBA00023014"/>
    </source>
</evidence>
<comment type="caution">
    <text evidence="6">The sequence shown here is derived from an EMBL/GenBank/DDBJ whole genome shotgun (WGS) entry which is preliminary data.</text>
</comment>
<dbReference type="OrthoDB" id="2224430at2759"/>
<dbReference type="PRINTS" id="PR00415">
    <property type="entry name" value="ACONITASE"/>
</dbReference>
<dbReference type="AlphaFoldDB" id="A0A835Q331"/>
<dbReference type="Proteomes" id="UP000639772">
    <property type="component" value="Chromosome 11"/>
</dbReference>
<dbReference type="Proteomes" id="UP000636800">
    <property type="component" value="Chromosome 11"/>
</dbReference>
<evidence type="ECO:0000256" key="1">
    <source>
        <dbReference type="ARBA" id="ARBA00022723"/>
    </source>
</evidence>
<evidence type="ECO:0000259" key="4">
    <source>
        <dbReference type="Pfam" id="PF00330"/>
    </source>
</evidence>
<evidence type="ECO:0000313" key="7">
    <source>
        <dbReference type="Proteomes" id="UP000636800"/>
    </source>
</evidence>
<gene>
    <name evidence="6" type="ORF">HPP92_020640</name>
    <name evidence="5" type="ORF">HPP92_021072</name>
</gene>
<dbReference type="EMBL" id="JADCNM010000011">
    <property type="protein sequence ID" value="KAG0462164.1"/>
    <property type="molecule type" value="Genomic_DNA"/>
</dbReference>
<evidence type="ECO:0000313" key="6">
    <source>
        <dbReference type="EMBL" id="KAG0462164.1"/>
    </source>
</evidence>
<reference evidence="7 8" key="1">
    <citation type="journal article" date="2020" name="Nat. Food">
        <title>A phased Vanilla planifolia genome enables genetic improvement of flavour and production.</title>
        <authorList>
            <person name="Hasing T."/>
            <person name="Tang H."/>
            <person name="Brym M."/>
            <person name="Khazi F."/>
            <person name="Huang T."/>
            <person name="Chambers A.H."/>
        </authorList>
    </citation>
    <scope>NUCLEOTIDE SEQUENCE [LARGE SCALE GENOMIC DNA]</scope>
    <source>
        <tissue evidence="6">Leaf</tissue>
    </source>
</reference>
<organism evidence="6 8">
    <name type="scientific">Vanilla planifolia</name>
    <name type="common">Vanilla</name>
    <dbReference type="NCBI Taxonomy" id="51239"/>
    <lineage>
        <taxon>Eukaryota</taxon>
        <taxon>Viridiplantae</taxon>
        <taxon>Streptophyta</taxon>
        <taxon>Embryophyta</taxon>
        <taxon>Tracheophyta</taxon>
        <taxon>Spermatophyta</taxon>
        <taxon>Magnoliopsida</taxon>
        <taxon>Liliopsida</taxon>
        <taxon>Asparagales</taxon>
        <taxon>Orchidaceae</taxon>
        <taxon>Vanilloideae</taxon>
        <taxon>Vanilleae</taxon>
        <taxon>Vanilla</taxon>
    </lineage>
</organism>
<dbReference type="Gene3D" id="3.30.499.10">
    <property type="entry name" value="Aconitase, domain 3"/>
    <property type="match status" value="2"/>
</dbReference>
<evidence type="ECO:0000313" key="5">
    <source>
        <dbReference type="EMBL" id="KAG0460775.1"/>
    </source>
</evidence>
<dbReference type="InterPro" id="IPR006249">
    <property type="entry name" value="Aconitase/IRP2"/>
</dbReference>
<keyword evidence="7" id="KW-1185">Reference proteome</keyword>
<proteinExistence type="predicted"/>
<accession>A0A835Q331</accession>
<keyword evidence="3" id="KW-0411">Iron-sulfur</keyword>
<dbReference type="GO" id="GO:0051536">
    <property type="term" value="F:iron-sulfur cluster binding"/>
    <property type="evidence" value="ECO:0007669"/>
    <property type="project" value="UniProtKB-KW"/>
</dbReference>
<dbReference type="EMBL" id="JADCNL010000011">
    <property type="protein sequence ID" value="KAG0460775.1"/>
    <property type="molecule type" value="Genomic_DNA"/>
</dbReference>
<dbReference type="InterPro" id="IPR001030">
    <property type="entry name" value="Acoase/IPM_deHydtase_lsu_aba"/>
</dbReference>
<sequence>MTGRADETIAMIESYLRANKMFVDHSQGQEEKVYSSYLELNLEEVEPCISGPKRPHDRVPLKEMKEDWQSCLDSKLGFKGFAIPKETQKKVVEFTFKDQPAQLKHGDVVIAAITSCTNTSNP</sequence>
<protein>
    <recommendedName>
        <fullName evidence="4">Aconitase/3-isopropylmalate dehydratase large subunit alpha/beta/alpha domain-containing protein</fullName>
    </recommendedName>
</protein>
<dbReference type="InterPro" id="IPR015931">
    <property type="entry name" value="Acnase/IPM_dHydase_lsu_aba_1/3"/>
</dbReference>
<name>A0A835Q331_VANPL</name>
<keyword evidence="2" id="KW-0408">Iron</keyword>
<dbReference type="PANTHER" id="PTHR11670">
    <property type="entry name" value="ACONITASE/IRON-RESPONSIVE ELEMENT FAMILY MEMBER"/>
    <property type="match status" value="1"/>
</dbReference>
<feature type="domain" description="Aconitase/3-isopropylmalate dehydratase large subunit alpha/beta/alpha" evidence="4">
    <location>
        <begin position="2"/>
        <end position="122"/>
    </location>
</feature>
<dbReference type="InterPro" id="IPR036008">
    <property type="entry name" value="Aconitase_4Fe-4S_dom"/>
</dbReference>